<sequence>MNAFRIAEITKPYTDYDMIQKHTSLPELAECRANLLLLFLNTAQEDTAQNELITIATSLVQLGLDTHDLVPVNNVQKEEKDARSRQLKVLAGDYFSSRFYHILAKAGQIEMIKQLSNAICEVNRTKMNLYLKMKQQKMTTVEFLEQSTQIKIQLFLSFEHLLNDEQRQIWSEILHMLAVGEVLWVEIERSKNLDDFQGSWAYWHLLQSATKDEKKQLQQGEPDKLRELNTKYRSTLELQLLLDKNIGQLKSRIQQIESESLKHKITAICEPHLEFQTATEVAN</sequence>
<evidence type="ECO:0000313" key="2">
    <source>
        <dbReference type="Proteomes" id="UP000426246"/>
    </source>
</evidence>
<dbReference type="OrthoDB" id="2417886at2"/>
<proteinExistence type="predicted"/>
<dbReference type="Proteomes" id="UP000426246">
    <property type="component" value="Chromosome"/>
</dbReference>
<dbReference type="AlphaFoldDB" id="A0A6B8RNC1"/>
<reference evidence="2" key="1">
    <citation type="submission" date="2018-11" db="EMBL/GenBank/DDBJ databases">
        <title>Complete genome sequence of Paenibacillus sp. ML311-T8.</title>
        <authorList>
            <person name="Nam Y.-D."/>
            <person name="Kang J."/>
            <person name="Chung W.-H."/>
            <person name="Park Y.S."/>
        </authorList>
    </citation>
    <scope>NUCLEOTIDE SEQUENCE [LARGE SCALE GENOMIC DNA]</scope>
    <source>
        <strain evidence="2">ML311-T8</strain>
    </source>
</reference>
<protein>
    <submittedName>
        <fullName evidence="1">Heptaprenyl diphosphate synthase</fullName>
    </submittedName>
</protein>
<name>A0A6B8RNC1_9BACL</name>
<keyword evidence="2" id="KW-1185">Reference proteome</keyword>
<dbReference type="EMBL" id="CP034235">
    <property type="protein sequence ID" value="QGQ96876.1"/>
    <property type="molecule type" value="Genomic_DNA"/>
</dbReference>
<dbReference type="Pfam" id="PF07307">
    <property type="entry name" value="HEPPP_synt_1"/>
    <property type="match status" value="1"/>
</dbReference>
<dbReference type="GO" id="GO:0009234">
    <property type="term" value="P:menaquinone biosynthetic process"/>
    <property type="evidence" value="ECO:0007669"/>
    <property type="project" value="InterPro"/>
</dbReference>
<dbReference type="RefSeq" id="WP_155701972.1">
    <property type="nucleotide sequence ID" value="NZ_CP034235.1"/>
</dbReference>
<gene>
    <name evidence="1" type="ORF">EHS13_19300</name>
</gene>
<dbReference type="Gene3D" id="1.20.120.1450">
    <property type="match status" value="1"/>
</dbReference>
<dbReference type="KEGG" id="ppsc:EHS13_19300"/>
<evidence type="ECO:0000313" key="1">
    <source>
        <dbReference type="EMBL" id="QGQ96876.1"/>
    </source>
</evidence>
<accession>A0A6B8RNC1</accession>
<dbReference type="InterPro" id="IPR009920">
    <property type="entry name" value="HEPPP_synth_su1"/>
</dbReference>
<organism evidence="1 2">
    <name type="scientific">Paenibacillus psychroresistens</name>
    <dbReference type="NCBI Taxonomy" id="1778678"/>
    <lineage>
        <taxon>Bacteria</taxon>
        <taxon>Bacillati</taxon>
        <taxon>Bacillota</taxon>
        <taxon>Bacilli</taxon>
        <taxon>Bacillales</taxon>
        <taxon>Paenibacillaceae</taxon>
        <taxon>Paenibacillus</taxon>
    </lineage>
</organism>